<feature type="compositionally biased region" description="Basic and acidic residues" evidence="1">
    <location>
        <begin position="263"/>
        <end position="274"/>
    </location>
</feature>
<organism evidence="2 3">
    <name type="scientific">Aurantimonas aggregata</name>
    <dbReference type="NCBI Taxonomy" id="2047720"/>
    <lineage>
        <taxon>Bacteria</taxon>
        <taxon>Pseudomonadati</taxon>
        <taxon>Pseudomonadota</taxon>
        <taxon>Alphaproteobacteria</taxon>
        <taxon>Hyphomicrobiales</taxon>
        <taxon>Aurantimonadaceae</taxon>
        <taxon>Aurantimonas</taxon>
    </lineage>
</organism>
<dbReference type="AlphaFoldDB" id="A0A6L9MM70"/>
<feature type="region of interest" description="Disordered" evidence="1">
    <location>
        <begin position="241"/>
        <end position="277"/>
    </location>
</feature>
<feature type="region of interest" description="Disordered" evidence="1">
    <location>
        <begin position="316"/>
        <end position="357"/>
    </location>
</feature>
<proteinExistence type="predicted"/>
<protein>
    <submittedName>
        <fullName evidence="2">Late control D family protein</fullName>
    </submittedName>
</protein>
<reference evidence="2 3" key="1">
    <citation type="submission" date="2020-01" db="EMBL/GenBank/DDBJ databases">
        <title>Genomes of bacteria type strains.</title>
        <authorList>
            <person name="Chen J."/>
            <person name="Zhu S."/>
            <person name="Chen J."/>
        </authorList>
    </citation>
    <scope>NUCLEOTIDE SEQUENCE [LARGE SCALE GENOMIC DNA]</scope>
    <source>
        <strain evidence="2 3">KCTC 52919</strain>
    </source>
</reference>
<evidence type="ECO:0000313" key="2">
    <source>
        <dbReference type="EMBL" id="NDV88815.1"/>
    </source>
</evidence>
<keyword evidence="3" id="KW-1185">Reference proteome</keyword>
<evidence type="ECO:0000313" key="3">
    <source>
        <dbReference type="Proteomes" id="UP000476332"/>
    </source>
</evidence>
<name>A0A6L9MM70_9HYPH</name>
<evidence type="ECO:0000256" key="1">
    <source>
        <dbReference type="SAM" id="MobiDB-lite"/>
    </source>
</evidence>
<dbReference type="RefSeq" id="WP_163045664.1">
    <property type="nucleotide sequence ID" value="NZ_JAAAMJ010000020.1"/>
</dbReference>
<feature type="compositionally biased region" description="Low complexity" evidence="1">
    <location>
        <begin position="241"/>
        <end position="253"/>
    </location>
</feature>
<gene>
    <name evidence="2" type="ORF">GTW51_19145</name>
</gene>
<dbReference type="EMBL" id="JAAAMJ010000020">
    <property type="protein sequence ID" value="NDV88815.1"/>
    <property type="molecule type" value="Genomic_DNA"/>
</dbReference>
<dbReference type="SUPFAM" id="SSF69279">
    <property type="entry name" value="Phage tail proteins"/>
    <property type="match status" value="1"/>
</dbReference>
<accession>A0A6L9MM70</accession>
<comment type="caution">
    <text evidence="2">The sequence shown here is derived from an EMBL/GenBank/DDBJ whole genome shotgun (WGS) entry which is preliminary data.</text>
</comment>
<dbReference type="Proteomes" id="UP000476332">
    <property type="component" value="Unassembled WGS sequence"/>
</dbReference>
<sequence>MAWKVAWSVLIDGQDVTANMRPFLTDISVSDKDGTASDSCSLSFDDSGGQALLPQDGARVIIALEGAQIFEGTVDSVRSAGSRGGGRMLSVTAKGFDAKGKVKDGQRWHMDDATLQEALGKAAEMGGLAGVVLDPAFAAIRRPYWSPDGETFLGWGQKLARELGATFKIRGDRAVLAKRGQGLSAAGGAMPTVLARIPGNVISWEISPVANRGRYKRATVRFFDRENATFRTEEVTVEGVEGVEASDAVQTDAADADQAKGIAEARGRESEREGGGGTIEMDLAVEAQAEGTVILAGARPGIDGTYRIVGVTHKATRSGGATTSLEIKQPTGEAGKDGRAASGAPPASVPVPTPAPR</sequence>
<feature type="compositionally biased region" description="Pro residues" evidence="1">
    <location>
        <begin position="347"/>
        <end position="357"/>
    </location>
</feature>